<feature type="transmembrane region" description="Helical" evidence="2">
    <location>
        <begin position="6"/>
        <end position="25"/>
    </location>
</feature>
<dbReference type="GeneID" id="54459788"/>
<organism evidence="3">
    <name type="scientific">Mytilinidion resinicola</name>
    <dbReference type="NCBI Taxonomy" id="574789"/>
    <lineage>
        <taxon>Eukaryota</taxon>
        <taxon>Fungi</taxon>
        <taxon>Dikarya</taxon>
        <taxon>Ascomycota</taxon>
        <taxon>Pezizomycotina</taxon>
        <taxon>Dothideomycetes</taxon>
        <taxon>Pleosporomycetidae</taxon>
        <taxon>Mytilinidiales</taxon>
        <taxon>Mytilinidiaceae</taxon>
        <taxon>Mytilinidion</taxon>
    </lineage>
</organism>
<dbReference type="Proteomes" id="UP000504636">
    <property type="component" value="Unplaced"/>
</dbReference>
<keyword evidence="2" id="KW-0472">Membrane</keyword>
<reference evidence="5" key="2">
    <citation type="submission" date="2020-04" db="EMBL/GenBank/DDBJ databases">
        <authorList>
            <consortium name="NCBI Genome Project"/>
        </authorList>
    </citation>
    <scope>NUCLEOTIDE SEQUENCE</scope>
    <source>
        <strain evidence="5">CBS 304.34</strain>
    </source>
</reference>
<evidence type="ECO:0000313" key="4">
    <source>
        <dbReference type="Proteomes" id="UP000504636"/>
    </source>
</evidence>
<evidence type="ECO:0000313" key="3">
    <source>
        <dbReference type="EMBL" id="KAF2816487.1"/>
    </source>
</evidence>
<evidence type="ECO:0000256" key="2">
    <source>
        <dbReference type="SAM" id="Phobius"/>
    </source>
</evidence>
<gene>
    <name evidence="3 5" type="ORF">BDZ99DRAFT_458353</name>
</gene>
<dbReference type="EMBL" id="MU003693">
    <property type="protein sequence ID" value="KAF2816487.1"/>
    <property type="molecule type" value="Genomic_DNA"/>
</dbReference>
<feature type="compositionally biased region" description="Basic and acidic residues" evidence="1">
    <location>
        <begin position="89"/>
        <end position="129"/>
    </location>
</feature>
<evidence type="ECO:0000313" key="5">
    <source>
        <dbReference type="RefSeq" id="XP_033583451.1"/>
    </source>
</evidence>
<dbReference type="PANTHER" id="PTHR41800:SF1">
    <property type="entry name" value="EXPRESSED PROTEIN"/>
    <property type="match status" value="1"/>
</dbReference>
<dbReference type="OrthoDB" id="2559326at2759"/>
<reference evidence="3 5" key="1">
    <citation type="journal article" date="2020" name="Stud. Mycol.">
        <title>101 Dothideomycetes genomes: a test case for predicting lifestyles and emergence of pathogens.</title>
        <authorList>
            <person name="Haridas S."/>
            <person name="Albert R."/>
            <person name="Binder M."/>
            <person name="Bloem J."/>
            <person name="Labutti K."/>
            <person name="Salamov A."/>
            <person name="Andreopoulos B."/>
            <person name="Baker S."/>
            <person name="Barry K."/>
            <person name="Bills G."/>
            <person name="Bluhm B."/>
            <person name="Cannon C."/>
            <person name="Castanera R."/>
            <person name="Culley D."/>
            <person name="Daum C."/>
            <person name="Ezra D."/>
            <person name="Gonzalez J."/>
            <person name="Henrissat B."/>
            <person name="Kuo A."/>
            <person name="Liang C."/>
            <person name="Lipzen A."/>
            <person name="Lutzoni F."/>
            <person name="Magnuson J."/>
            <person name="Mondo S."/>
            <person name="Nolan M."/>
            <person name="Ohm R."/>
            <person name="Pangilinan J."/>
            <person name="Park H.-J."/>
            <person name="Ramirez L."/>
            <person name="Alfaro M."/>
            <person name="Sun H."/>
            <person name="Tritt A."/>
            <person name="Yoshinaga Y."/>
            <person name="Zwiers L.-H."/>
            <person name="Turgeon B."/>
            <person name="Goodwin S."/>
            <person name="Spatafora J."/>
            <person name="Crous P."/>
            <person name="Grigoriev I."/>
        </authorList>
    </citation>
    <scope>NUCLEOTIDE SEQUENCE</scope>
    <source>
        <strain evidence="3 5">CBS 304.34</strain>
    </source>
</reference>
<feature type="compositionally biased region" description="Basic and acidic residues" evidence="1">
    <location>
        <begin position="33"/>
        <end position="51"/>
    </location>
</feature>
<keyword evidence="2" id="KW-0812">Transmembrane</keyword>
<feature type="compositionally biased region" description="Polar residues" evidence="1">
    <location>
        <begin position="58"/>
        <end position="82"/>
    </location>
</feature>
<feature type="region of interest" description="Disordered" evidence="1">
    <location>
        <begin position="33"/>
        <end position="129"/>
    </location>
</feature>
<dbReference type="AlphaFoldDB" id="A0A6A6Z8G2"/>
<protein>
    <submittedName>
        <fullName evidence="3 5">Uncharacterized protein</fullName>
    </submittedName>
</protein>
<keyword evidence="2" id="KW-1133">Transmembrane helix</keyword>
<dbReference type="RefSeq" id="XP_033583451.1">
    <property type="nucleotide sequence ID" value="XM_033718895.1"/>
</dbReference>
<keyword evidence="4" id="KW-1185">Reference proteome</keyword>
<reference evidence="5" key="3">
    <citation type="submission" date="2025-04" db="UniProtKB">
        <authorList>
            <consortium name="RefSeq"/>
        </authorList>
    </citation>
    <scope>IDENTIFICATION</scope>
    <source>
        <strain evidence="5">CBS 304.34</strain>
    </source>
</reference>
<dbReference type="Pfam" id="PF15932">
    <property type="entry name" value="DUF4748"/>
    <property type="match status" value="1"/>
</dbReference>
<evidence type="ECO:0000256" key="1">
    <source>
        <dbReference type="SAM" id="MobiDB-lite"/>
    </source>
</evidence>
<dbReference type="InterPro" id="IPR031833">
    <property type="entry name" value="DUF4748"/>
</dbReference>
<name>A0A6A6Z8G2_9PEZI</name>
<proteinExistence type="predicted"/>
<sequence length="129" mass="14416">MNTVKSVYYGWGTLIVAGGGAYFFAKKSINKDKAQKAEAERLRKEQQRQMEAHYIPPSSATKQSVASGGSRPNTDWSQSNDDAGNPSKEASHDPAPTRHEPETAEQRVWEKSKYESSDPWRSKKGDRLS</sequence>
<accession>A0A6A6Z8G2</accession>
<dbReference type="PANTHER" id="PTHR41800">
    <property type="entry name" value="EXPRESSED PROTEIN"/>
    <property type="match status" value="1"/>
</dbReference>